<evidence type="ECO:0000313" key="3">
    <source>
        <dbReference type="EMBL" id="MCF2533736.1"/>
    </source>
</evidence>
<gene>
    <name evidence="3" type="ORF">LZ495_41865</name>
</gene>
<organism evidence="3 4">
    <name type="scientific">Yinghuangia soli</name>
    <dbReference type="NCBI Taxonomy" id="2908204"/>
    <lineage>
        <taxon>Bacteria</taxon>
        <taxon>Bacillati</taxon>
        <taxon>Actinomycetota</taxon>
        <taxon>Actinomycetes</taxon>
        <taxon>Kitasatosporales</taxon>
        <taxon>Streptomycetaceae</taxon>
        <taxon>Yinghuangia</taxon>
    </lineage>
</organism>
<evidence type="ECO:0000256" key="1">
    <source>
        <dbReference type="SAM" id="MobiDB-lite"/>
    </source>
</evidence>
<feature type="region of interest" description="Disordered" evidence="1">
    <location>
        <begin position="306"/>
        <end position="325"/>
    </location>
</feature>
<proteinExistence type="predicted"/>
<comment type="caution">
    <text evidence="3">The sequence shown here is derived from an EMBL/GenBank/DDBJ whole genome shotgun (WGS) entry which is preliminary data.</text>
</comment>
<feature type="region of interest" description="Disordered" evidence="1">
    <location>
        <begin position="57"/>
        <end position="80"/>
    </location>
</feature>
<dbReference type="EMBL" id="JAKFHA010000058">
    <property type="protein sequence ID" value="MCF2533736.1"/>
    <property type="molecule type" value="Genomic_DNA"/>
</dbReference>
<evidence type="ECO:0008006" key="5">
    <source>
        <dbReference type="Google" id="ProtNLM"/>
    </source>
</evidence>
<dbReference type="Proteomes" id="UP001165378">
    <property type="component" value="Unassembled WGS sequence"/>
</dbReference>
<dbReference type="RefSeq" id="WP_235058503.1">
    <property type="nucleotide sequence ID" value="NZ_JAKFHA010000058.1"/>
</dbReference>
<name>A0AA41QAH9_9ACTN</name>
<keyword evidence="2" id="KW-0812">Transmembrane</keyword>
<evidence type="ECO:0000256" key="2">
    <source>
        <dbReference type="SAM" id="Phobius"/>
    </source>
</evidence>
<feature type="transmembrane region" description="Helical" evidence="2">
    <location>
        <begin position="32"/>
        <end position="51"/>
    </location>
</feature>
<reference evidence="3" key="1">
    <citation type="submission" date="2022-01" db="EMBL/GenBank/DDBJ databases">
        <title>Genome-Based Taxonomic Classification of the Phylum Actinobacteria.</title>
        <authorList>
            <person name="Gao Y."/>
        </authorList>
    </citation>
    <scope>NUCLEOTIDE SEQUENCE</scope>
    <source>
        <strain evidence="3">KLBMP 8922</strain>
    </source>
</reference>
<dbReference type="AlphaFoldDB" id="A0AA41QAH9"/>
<feature type="region of interest" description="Disordered" evidence="1">
    <location>
        <begin position="1"/>
        <end position="27"/>
    </location>
</feature>
<keyword evidence="2" id="KW-0472">Membrane</keyword>
<accession>A0AA41QAH9</accession>
<protein>
    <recommendedName>
        <fullName evidence="5">Peptidase MA-like domain-containing protein</fullName>
    </recommendedName>
</protein>
<keyword evidence="2" id="KW-1133">Transmembrane helix</keyword>
<keyword evidence="4" id="KW-1185">Reference proteome</keyword>
<sequence length="496" mass="52722">MAQARPTTRQAAASAGRPGRAGRPGSTRATRLTITLAVLLIVLASVIAYGASLGRPAPAHTPGAAPGSSPAPATAPVSPTVAGLTSADLDSLAAARSRALQNRDEDAFVAALDPETPGLVEEQRRLFRNLRPIPFREASYRVEAVHPAPGNGPPDALYVDVSFLHRIDNADTATVTEGYRWTVTRPRPGAAPRITGITGTPYEGVGYRYARDYPAPWDRSELTVVIRPHVVLLAEQQLAARADTLADAAEQAALADLREYTGARGTAPGFVVVPVADRGAFYDLYGGRADQHGDESGLTYALRTATEPAPAGSPTPKGNARGPQFGGARIVVDVNSGYFTSSDPDRAGALLRHEMAHALITPLRTELAGQNQPVWIVEGFADWLALRSHRGHQAADLTEARAYVRSGRFSGTLPTDADLYQADPVGNAASYELAHLALLRIEQTRGAAAVYRLVADVYADPSPVAVDAAIKQATGMERTEFEADWAQYVRALFGWT</sequence>
<evidence type="ECO:0000313" key="4">
    <source>
        <dbReference type="Proteomes" id="UP001165378"/>
    </source>
</evidence>